<evidence type="ECO:0000313" key="10">
    <source>
        <dbReference type="EMBL" id="SDN96091.1"/>
    </source>
</evidence>
<dbReference type="FunFam" id="1.20.81.30:FF:000001">
    <property type="entry name" value="Type II secretion system protein F"/>
    <property type="match status" value="2"/>
</dbReference>
<proteinExistence type="inferred from homology"/>
<evidence type="ECO:0000256" key="2">
    <source>
        <dbReference type="ARBA" id="ARBA00005745"/>
    </source>
</evidence>
<comment type="similarity">
    <text evidence="2">Belongs to the GSP F family.</text>
</comment>
<dbReference type="GO" id="GO:0015628">
    <property type="term" value="P:protein secretion by the type II secretion system"/>
    <property type="evidence" value="ECO:0007669"/>
    <property type="project" value="TreeGrafter"/>
</dbReference>
<keyword evidence="5 8" id="KW-0812">Transmembrane</keyword>
<dbReference type="OrthoDB" id="9805682at2"/>
<keyword evidence="3" id="KW-1003">Cell membrane</keyword>
<dbReference type="PANTHER" id="PTHR30012:SF7">
    <property type="entry name" value="PROTEIN TRANSPORT PROTEIN HOFC HOMOLOG"/>
    <property type="match status" value="1"/>
</dbReference>
<evidence type="ECO:0000256" key="3">
    <source>
        <dbReference type="ARBA" id="ARBA00022475"/>
    </source>
</evidence>
<evidence type="ECO:0000256" key="1">
    <source>
        <dbReference type="ARBA" id="ARBA00004429"/>
    </source>
</evidence>
<comment type="subcellular location">
    <subcellularLocation>
        <location evidence="1">Cell inner membrane</location>
        <topology evidence="1">Multi-pass membrane protein</topology>
    </subcellularLocation>
</comment>
<dbReference type="RefSeq" id="WP_092066201.1">
    <property type="nucleotide sequence ID" value="NZ_FNIN01000013.1"/>
</dbReference>
<reference evidence="10 11" key="1">
    <citation type="submission" date="2016-10" db="EMBL/GenBank/DDBJ databases">
        <authorList>
            <person name="de Groot N.N."/>
        </authorList>
    </citation>
    <scope>NUCLEOTIDE SEQUENCE [LARGE SCALE GENOMIC DNA]</scope>
    <source>
        <strain evidence="10 11">DSM 15269</strain>
    </source>
</reference>
<dbReference type="PANTHER" id="PTHR30012">
    <property type="entry name" value="GENERAL SECRETION PATHWAY PROTEIN"/>
    <property type="match status" value="1"/>
</dbReference>
<gene>
    <name evidence="10" type="ORF">SAMN04488516_11330</name>
</gene>
<feature type="domain" description="Type II secretion system protein GspF" evidence="9">
    <location>
        <begin position="67"/>
        <end position="190"/>
    </location>
</feature>
<dbReference type="Pfam" id="PF00482">
    <property type="entry name" value="T2SSF"/>
    <property type="match status" value="2"/>
</dbReference>
<dbReference type="InterPro" id="IPR042094">
    <property type="entry name" value="T2SS_GspF_sf"/>
</dbReference>
<accession>A0A1H0FNH8</accession>
<keyword evidence="7 8" id="KW-0472">Membrane</keyword>
<dbReference type="GO" id="GO:0005886">
    <property type="term" value="C:plasma membrane"/>
    <property type="evidence" value="ECO:0007669"/>
    <property type="project" value="UniProtKB-SubCell"/>
</dbReference>
<evidence type="ECO:0000256" key="6">
    <source>
        <dbReference type="ARBA" id="ARBA00022989"/>
    </source>
</evidence>
<dbReference type="EMBL" id="FNIN01000013">
    <property type="protein sequence ID" value="SDN96091.1"/>
    <property type="molecule type" value="Genomic_DNA"/>
</dbReference>
<dbReference type="AlphaFoldDB" id="A0A1H0FNH8"/>
<dbReference type="PRINTS" id="PR00812">
    <property type="entry name" value="BCTERIALGSPF"/>
</dbReference>
<evidence type="ECO:0000256" key="4">
    <source>
        <dbReference type="ARBA" id="ARBA00022519"/>
    </source>
</evidence>
<keyword evidence="4" id="KW-0997">Cell inner membrane</keyword>
<evidence type="ECO:0000256" key="5">
    <source>
        <dbReference type="ARBA" id="ARBA00022692"/>
    </source>
</evidence>
<dbReference type="InterPro" id="IPR003004">
    <property type="entry name" value="GspF/PilC"/>
</dbReference>
<feature type="domain" description="Type II secretion system protein GspF" evidence="9">
    <location>
        <begin position="270"/>
        <end position="392"/>
    </location>
</feature>
<protein>
    <submittedName>
        <fullName evidence="10">Type IV pilus assembly protein PilC</fullName>
    </submittedName>
</protein>
<keyword evidence="6 8" id="KW-1133">Transmembrane helix</keyword>
<feature type="transmembrane region" description="Helical" evidence="8">
    <location>
        <begin position="373"/>
        <end position="393"/>
    </location>
</feature>
<evidence type="ECO:0000256" key="8">
    <source>
        <dbReference type="SAM" id="Phobius"/>
    </source>
</evidence>
<dbReference type="STRING" id="206665.SAMN04488516_11330"/>
<feature type="transmembrane region" description="Helical" evidence="8">
    <location>
        <begin position="221"/>
        <end position="239"/>
    </location>
</feature>
<sequence length="400" mass="43808">MPIFIYKAKNRAGKKVKGDVDAPTIELAKSMLKNRGFSDIKIKPKPKDIFEGTFLEGSVTPRDMVIFSRQFATLINAGVPILQALQVMCDQTQNGKLRRKLYQVKNDVEAGSSLYAALSKHKDIFDDLYLNMVQAGEAGGVLDVVLLRLAEYMEKAAKLKAKVKSAMMYPAVVVSVAVIVVIIILLYVIPTFEKMFADFGGALPLPTQIVINLSRFVKSNFLYMVGGVIIAGIIYKLIYKTEKGRLFFDQLFLNLPVMGDILRKVAVAKFSRTLSTMMASGVPILEALEIVAKTSGNKVIEQGVLKARSSISEGNTIAEPLDETGVFPSMVIHMISVGESTGSLDTMLEKIADFYDDEVDVAVDTLTSLLEPIMIVFLGVVVGGLVVSMYLPIFKIGETI</sequence>
<evidence type="ECO:0000256" key="7">
    <source>
        <dbReference type="ARBA" id="ARBA00023136"/>
    </source>
</evidence>
<name>A0A1H0FNH8_9BACT</name>
<feature type="transmembrane region" description="Helical" evidence="8">
    <location>
        <begin position="168"/>
        <end position="189"/>
    </location>
</feature>
<organism evidence="10 11">
    <name type="scientific">Desulfonauticus submarinus</name>
    <dbReference type="NCBI Taxonomy" id="206665"/>
    <lineage>
        <taxon>Bacteria</taxon>
        <taxon>Pseudomonadati</taxon>
        <taxon>Thermodesulfobacteriota</taxon>
        <taxon>Desulfovibrionia</taxon>
        <taxon>Desulfovibrionales</taxon>
        <taxon>Desulfonauticaceae</taxon>
        <taxon>Desulfonauticus</taxon>
    </lineage>
</organism>
<dbReference type="Proteomes" id="UP000199602">
    <property type="component" value="Unassembled WGS sequence"/>
</dbReference>
<evidence type="ECO:0000259" key="9">
    <source>
        <dbReference type="Pfam" id="PF00482"/>
    </source>
</evidence>
<evidence type="ECO:0000313" key="11">
    <source>
        <dbReference type="Proteomes" id="UP000199602"/>
    </source>
</evidence>
<keyword evidence="11" id="KW-1185">Reference proteome</keyword>
<dbReference type="InterPro" id="IPR018076">
    <property type="entry name" value="T2SS_GspF_dom"/>
</dbReference>
<dbReference type="Gene3D" id="1.20.81.30">
    <property type="entry name" value="Type II secretion system (T2SS), domain F"/>
    <property type="match status" value="2"/>
</dbReference>